<reference evidence="2 3" key="1">
    <citation type="journal article" date="2019" name="ISME J.">
        <title>Genome analyses of uncultured TG2/ZB3 bacteria in 'Margulisbacteria' specifically attached to ectosymbiotic spirochetes of protists in the termite gut.</title>
        <authorList>
            <person name="Utami Y.D."/>
            <person name="Kuwahara H."/>
            <person name="Igai K."/>
            <person name="Murakami T."/>
            <person name="Sugaya K."/>
            <person name="Morikawa T."/>
            <person name="Nagura Y."/>
            <person name="Yuki M."/>
            <person name="Deevong P."/>
            <person name="Inoue T."/>
            <person name="Kihara K."/>
            <person name="Lo N."/>
            <person name="Yamada A."/>
            <person name="Ohkuma M."/>
            <person name="Hongoh Y."/>
        </authorList>
    </citation>
    <scope>NUCLEOTIDE SEQUENCE [LARGE SCALE GENOMIC DNA]</scope>
    <source>
        <strain evidence="2">NkOx7-02</strain>
    </source>
</reference>
<evidence type="ECO:0000313" key="3">
    <source>
        <dbReference type="Proteomes" id="UP000275925"/>
    </source>
</evidence>
<accession>A0A388TGB5</accession>
<name>A0A388TGB5_9BACT</name>
<comment type="caution">
    <text evidence="2">The sequence shown here is derived from an EMBL/GenBank/DDBJ whole genome shotgun (WGS) entry which is preliminary data.</text>
</comment>
<sequence>MVDRKPKTQAGYYATDNITGVLTRNQASAYLKICKNNLDALSIPKIHIGKLIRFRKTDIDAWLENAIKVVATC</sequence>
<dbReference type="InterPro" id="IPR041657">
    <property type="entry name" value="HTH_17"/>
</dbReference>
<dbReference type="Pfam" id="PF12728">
    <property type="entry name" value="HTH_17"/>
    <property type="match status" value="1"/>
</dbReference>
<keyword evidence="3" id="KW-1185">Reference proteome</keyword>
<dbReference type="Proteomes" id="UP000275925">
    <property type="component" value="Unassembled WGS sequence"/>
</dbReference>
<gene>
    <name evidence="2" type="ORF">NO2_0724</name>
</gene>
<dbReference type="AlphaFoldDB" id="A0A388TGB5"/>
<evidence type="ECO:0000313" key="2">
    <source>
        <dbReference type="EMBL" id="GBR76117.1"/>
    </source>
</evidence>
<dbReference type="EMBL" id="BGZO01000016">
    <property type="protein sequence ID" value="GBR76117.1"/>
    <property type="molecule type" value="Genomic_DNA"/>
</dbReference>
<organism evidence="2 3">
    <name type="scientific">Candidatus Termititenax persephonae</name>
    <dbReference type="NCBI Taxonomy" id="2218525"/>
    <lineage>
        <taxon>Bacteria</taxon>
        <taxon>Bacillati</taxon>
        <taxon>Candidatus Margulisiibacteriota</taxon>
        <taxon>Candidatus Termititenacia</taxon>
        <taxon>Candidatus Termititenacales</taxon>
        <taxon>Candidatus Termititenacaceae</taxon>
        <taxon>Candidatus Termititenax</taxon>
    </lineage>
</organism>
<protein>
    <submittedName>
        <fullName evidence="2">Helix-turn-helix MerR-family like proteins</fullName>
    </submittedName>
</protein>
<proteinExistence type="predicted"/>
<evidence type="ECO:0000259" key="1">
    <source>
        <dbReference type="Pfam" id="PF12728"/>
    </source>
</evidence>
<feature type="domain" description="Helix-turn-helix" evidence="1">
    <location>
        <begin position="21"/>
        <end position="65"/>
    </location>
</feature>